<reference evidence="1" key="1">
    <citation type="submission" date="2014-09" db="EMBL/GenBank/DDBJ databases">
        <authorList>
            <person name="Magalhaes I.L.F."/>
            <person name="Oliveira U."/>
            <person name="Santos F.R."/>
            <person name="Vidigal T.H.D.A."/>
            <person name="Brescovit A.D."/>
            <person name="Santos A.J."/>
        </authorList>
    </citation>
    <scope>NUCLEOTIDE SEQUENCE</scope>
    <source>
        <tissue evidence="1">Shoot tissue taken approximately 20 cm above the soil surface</tissue>
    </source>
</reference>
<sequence>MMALLLDVRQMVDGELSNGIPLSQAMATMNVTRSIILLPTAFGSSRRGQCHVGMIRRNLLH</sequence>
<evidence type="ECO:0000313" key="1">
    <source>
        <dbReference type="EMBL" id="JAD82554.1"/>
    </source>
</evidence>
<dbReference type="AlphaFoldDB" id="A0A0A9D1S2"/>
<name>A0A0A9D1S2_ARUDO</name>
<protein>
    <submittedName>
        <fullName evidence="1">Uncharacterized protein</fullName>
    </submittedName>
</protein>
<dbReference type="EMBL" id="GBRH01215341">
    <property type="protein sequence ID" value="JAD82554.1"/>
    <property type="molecule type" value="Transcribed_RNA"/>
</dbReference>
<organism evidence="1">
    <name type="scientific">Arundo donax</name>
    <name type="common">Giant reed</name>
    <name type="synonym">Donax arundinaceus</name>
    <dbReference type="NCBI Taxonomy" id="35708"/>
    <lineage>
        <taxon>Eukaryota</taxon>
        <taxon>Viridiplantae</taxon>
        <taxon>Streptophyta</taxon>
        <taxon>Embryophyta</taxon>
        <taxon>Tracheophyta</taxon>
        <taxon>Spermatophyta</taxon>
        <taxon>Magnoliopsida</taxon>
        <taxon>Liliopsida</taxon>
        <taxon>Poales</taxon>
        <taxon>Poaceae</taxon>
        <taxon>PACMAD clade</taxon>
        <taxon>Arundinoideae</taxon>
        <taxon>Arundineae</taxon>
        <taxon>Arundo</taxon>
    </lineage>
</organism>
<proteinExistence type="predicted"/>
<accession>A0A0A9D1S2</accession>
<reference evidence="1" key="2">
    <citation type="journal article" date="2015" name="Data Brief">
        <title>Shoot transcriptome of the giant reed, Arundo donax.</title>
        <authorList>
            <person name="Barrero R.A."/>
            <person name="Guerrero F.D."/>
            <person name="Moolhuijzen P."/>
            <person name="Goolsby J.A."/>
            <person name="Tidwell J."/>
            <person name="Bellgard S.E."/>
            <person name="Bellgard M.I."/>
        </authorList>
    </citation>
    <scope>NUCLEOTIDE SEQUENCE</scope>
    <source>
        <tissue evidence="1">Shoot tissue taken approximately 20 cm above the soil surface</tissue>
    </source>
</reference>